<evidence type="ECO:0000256" key="3">
    <source>
        <dbReference type="ARBA" id="ARBA00023052"/>
    </source>
</evidence>
<dbReference type="InParanoid" id="A0A2S8STQ2"/>
<sequence length="312" mass="33675">MNLDLTATLRQMLLIRRFEEKLDDLFSSGVIKGTSHLYAGQEAVACGVCAALQPADLMTSTHRGHGHFLAKGGDPNTLMAELWGKATGPSKGRGGSQHVADYSIGFLGSNGITAGGIPIATGAALAAQMKGTGQVVVCFFGEGGANQGTFHESLNMAAIWKLPVIFICENNQYAMSTRFDESFATPDIATRAQGYGIAGEVCDGTDLFAVQTAVESAATRARAGEGPTLLEMKTYRYYGHSKSDKCDYRTREEEAQWRQKDCIGKLQTHLQMPNEDYAPILAEIDAQIEGAVEFARTSPEPEVVEWESEMFA</sequence>
<keyword evidence="5" id="KW-0670">Pyruvate</keyword>
<evidence type="ECO:0000256" key="1">
    <source>
        <dbReference type="ARBA" id="ARBA00001964"/>
    </source>
</evidence>
<comment type="cofactor">
    <cofactor evidence="1">
        <name>thiamine diphosphate</name>
        <dbReference type="ChEBI" id="CHEBI:58937"/>
    </cofactor>
</comment>
<dbReference type="Pfam" id="PF00676">
    <property type="entry name" value="E1_dh"/>
    <property type="match status" value="1"/>
</dbReference>
<organism evidence="5 6">
    <name type="scientific">Abditibacterium utsteinense</name>
    <dbReference type="NCBI Taxonomy" id="1960156"/>
    <lineage>
        <taxon>Bacteria</taxon>
        <taxon>Pseudomonadati</taxon>
        <taxon>Abditibacteriota</taxon>
        <taxon>Abditibacteriia</taxon>
        <taxon>Abditibacteriales</taxon>
        <taxon>Abditibacteriaceae</taxon>
        <taxon>Abditibacterium</taxon>
    </lineage>
</organism>
<dbReference type="InterPro" id="IPR050642">
    <property type="entry name" value="PDH_E1_Alpha_Subunit"/>
</dbReference>
<dbReference type="PANTHER" id="PTHR11516:SF60">
    <property type="entry name" value="PYRUVATE DEHYDROGENASE E1 COMPONENT SUBUNIT ALPHA"/>
    <property type="match status" value="1"/>
</dbReference>
<dbReference type="Proteomes" id="UP000237684">
    <property type="component" value="Unassembled WGS sequence"/>
</dbReference>
<keyword evidence="6" id="KW-1185">Reference proteome</keyword>
<dbReference type="EMBL" id="NIGF01000006">
    <property type="protein sequence ID" value="PQV64177.1"/>
    <property type="molecule type" value="Genomic_DNA"/>
</dbReference>
<dbReference type="FunCoup" id="A0A2S8STQ2">
    <property type="interactions" value="321"/>
</dbReference>
<accession>A0A2S8STQ2</accession>
<keyword evidence="2" id="KW-0560">Oxidoreductase</keyword>
<dbReference type="AlphaFoldDB" id="A0A2S8STQ2"/>
<dbReference type="GO" id="GO:0004739">
    <property type="term" value="F:pyruvate dehydrogenase (acetyl-transferring) activity"/>
    <property type="evidence" value="ECO:0007669"/>
    <property type="project" value="TreeGrafter"/>
</dbReference>
<proteinExistence type="predicted"/>
<dbReference type="GO" id="GO:0006086">
    <property type="term" value="P:pyruvate decarboxylation to acetyl-CoA"/>
    <property type="evidence" value="ECO:0007669"/>
    <property type="project" value="TreeGrafter"/>
</dbReference>
<gene>
    <name evidence="5" type="ORF">B1R32_10621</name>
</gene>
<evidence type="ECO:0000313" key="6">
    <source>
        <dbReference type="Proteomes" id="UP000237684"/>
    </source>
</evidence>
<dbReference type="SUPFAM" id="SSF52518">
    <property type="entry name" value="Thiamin diphosphate-binding fold (THDP-binding)"/>
    <property type="match status" value="1"/>
</dbReference>
<comment type="caution">
    <text evidence="5">The sequence shown here is derived from an EMBL/GenBank/DDBJ whole genome shotgun (WGS) entry which is preliminary data.</text>
</comment>
<keyword evidence="3" id="KW-0786">Thiamine pyrophosphate</keyword>
<evidence type="ECO:0000313" key="5">
    <source>
        <dbReference type="EMBL" id="PQV64177.1"/>
    </source>
</evidence>
<dbReference type="InterPro" id="IPR029061">
    <property type="entry name" value="THDP-binding"/>
</dbReference>
<dbReference type="InterPro" id="IPR001017">
    <property type="entry name" value="DH_E1"/>
</dbReference>
<evidence type="ECO:0000259" key="4">
    <source>
        <dbReference type="Pfam" id="PF00676"/>
    </source>
</evidence>
<dbReference type="CDD" id="cd02000">
    <property type="entry name" value="TPP_E1_PDC_ADC_BCADC"/>
    <property type="match status" value="1"/>
</dbReference>
<dbReference type="RefSeq" id="WP_202973465.1">
    <property type="nucleotide sequence ID" value="NZ_NIGF01000006.1"/>
</dbReference>
<name>A0A2S8STQ2_9BACT</name>
<dbReference type="PANTHER" id="PTHR11516">
    <property type="entry name" value="PYRUVATE DEHYDROGENASE E1 COMPONENT, ALPHA SUBUNIT BACTERIAL AND ORGANELLAR"/>
    <property type="match status" value="1"/>
</dbReference>
<reference evidence="5 6" key="1">
    <citation type="journal article" date="2018" name="Syst. Appl. Microbiol.">
        <title>Abditibacterium utsteinense sp. nov., the first cultivated member of candidate phylum FBP, isolated from ice-free Antarctic soil samples.</title>
        <authorList>
            <person name="Tahon G."/>
            <person name="Tytgat B."/>
            <person name="Lebbe L."/>
            <person name="Carlier A."/>
            <person name="Willems A."/>
        </authorList>
    </citation>
    <scope>NUCLEOTIDE SEQUENCE [LARGE SCALE GENOMIC DNA]</scope>
    <source>
        <strain evidence="5 6">LMG 29911</strain>
    </source>
</reference>
<protein>
    <submittedName>
        <fullName evidence="5">Pyruvate dehydrogenase E1 component alpha subunit</fullName>
    </submittedName>
</protein>
<dbReference type="Gene3D" id="3.40.50.970">
    <property type="match status" value="1"/>
</dbReference>
<evidence type="ECO:0000256" key="2">
    <source>
        <dbReference type="ARBA" id="ARBA00023002"/>
    </source>
</evidence>
<feature type="domain" description="Dehydrogenase E1 component" evidence="4">
    <location>
        <begin position="11"/>
        <end position="303"/>
    </location>
</feature>